<sequence length="79" mass="9188">MYEYAPFLTEIKKKNTYIPMLLLVLLLDLVSFCRGRKRLYNISARRASLHVNAAVMMDNARGYRLRRGSIAQIGERARI</sequence>
<dbReference type="EMBL" id="JBJJXI010000026">
    <property type="protein sequence ID" value="KAL3404137.1"/>
    <property type="molecule type" value="Genomic_DNA"/>
</dbReference>
<feature type="transmembrane region" description="Helical" evidence="1">
    <location>
        <begin position="16"/>
        <end position="33"/>
    </location>
</feature>
<gene>
    <name evidence="2" type="ORF">TKK_003124</name>
</gene>
<evidence type="ECO:0000256" key="1">
    <source>
        <dbReference type="SAM" id="Phobius"/>
    </source>
</evidence>
<keyword evidence="3" id="KW-1185">Reference proteome</keyword>
<accession>A0ABD2XFD1</accession>
<keyword evidence="1" id="KW-0812">Transmembrane</keyword>
<protein>
    <submittedName>
        <fullName evidence="2">Uncharacterized protein</fullName>
    </submittedName>
</protein>
<comment type="caution">
    <text evidence="2">The sequence shown here is derived from an EMBL/GenBank/DDBJ whole genome shotgun (WGS) entry which is preliminary data.</text>
</comment>
<evidence type="ECO:0000313" key="3">
    <source>
        <dbReference type="Proteomes" id="UP001627154"/>
    </source>
</evidence>
<dbReference type="AlphaFoldDB" id="A0ABD2XFD1"/>
<name>A0ABD2XFD1_9HYME</name>
<keyword evidence="1" id="KW-1133">Transmembrane helix</keyword>
<keyword evidence="1" id="KW-0472">Membrane</keyword>
<organism evidence="2 3">
    <name type="scientific">Trichogramma kaykai</name>
    <dbReference type="NCBI Taxonomy" id="54128"/>
    <lineage>
        <taxon>Eukaryota</taxon>
        <taxon>Metazoa</taxon>
        <taxon>Ecdysozoa</taxon>
        <taxon>Arthropoda</taxon>
        <taxon>Hexapoda</taxon>
        <taxon>Insecta</taxon>
        <taxon>Pterygota</taxon>
        <taxon>Neoptera</taxon>
        <taxon>Endopterygota</taxon>
        <taxon>Hymenoptera</taxon>
        <taxon>Apocrita</taxon>
        <taxon>Proctotrupomorpha</taxon>
        <taxon>Chalcidoidea</taxon>
        <taxon>Trichogrammatidae</taxon>
        <taxon>Trichogramma</taxon>
    </lineage>
</organism>
<evidence type="ECO:0000313" key="2">
    <source>
        <dbReference type="EMBL" id="KAL3404137.1"/>
    </source>
</evidence>
<dbReference type="Proteomes" id="UP001627154">
    <property type="component" value="Unassembled WGS sequence"/>
</dbReference>
<proteinExistence type="predicted"/>
<reference evidence="2 3" key="1">
    <citation type="journal article" date="2024" name="bioRxiv">
        <title>A reference genome for Trichogramma kaykai: A tiny desert-dwelling parasitoid wasp with competing sex-ratio distorters.</title>
        <authorList>
            <person name="Culotta J."/>
            <person name="Lindsey A.R."/>
        </authorList>
    </citation>
    <scope>NUCLEOTIDE SEQUENCE [LARGE SCALE GENOMIC DNA]</scope>
    <source>
        <strain evidence="2 3">KSX58</strain>
    </source>
</reference>